<name>A0A7T2S0C2_DELAC</name>
<evidence type="ECO:0000313" key="7">
    <source>
        <dbReference type="Proteomes" id="UP000594778"/>
    </source>
</evidence>
<feature type="compositionally biased region" description="Basic and acidic residues" evidence="2">
    <location>
        <begin position="536"/>
        <end position="553"/>
    </location>
</feature>
<feature type="coiled-coil region" evidence="1">
    <location>
        <begin position="111"/>
        <end position="138"/>
    </location>
</feature>
<keyword evidence="3" id="KW-0732">Signal</keyword>
<reference evidence="6 7" key="1">
    <citation type="submission" date="2020-12" db="EMBL/GenBank/DDBJ databases">
        <title>FDA dAtabase for Regulatory Grade micrObial Sequences (FDA-ARGOS): Supporting development and validation of Infectious Disease Dx tests.</title>
        <authorList>
            <person name="Sproer C."/>
            <person name="Gronow S."/>
            <person name="Severitt S."/>
            <person name="Schroder I."/>
            <person name="Tallon L."/>
            <person name="Sadzewicz L."/>
            <person name="Zhao X."/>
            <person name="Boylan J."/>
            <person name="Ott S."/>
            <person name="Bowen H."/>
            <person name="Vavikolanu K."/>
            <person name="Mehta A."/>
            <person name="Aluvathingal J."/>
            <person name="Nadendla S."/>
            <person name="Lowell S."/>
            <person name="Myers T."/>
            <person name="Yan Y."/>
            <person name="Sichtig H."/>
        </authorList>
    </citation>
    <scope>NUCLEOTIDE SEQUENCE [LARGE SCALE GENOMIC DNA]</scope>
    <source>
        <strain evidence="6 7">FDAARGOS_909</strain>
    </source>
</reference>
<sequence length="553" mass="58607">MVQRSALPALPALSALAAACFLLAGTPGQAQAQAQEATIARAPIARVTLYAGVASVERTARITAATRQLVFECLPGSIDPQSLQVSADAGVRLGDHKLQSQPRELASKACASPLEQQIRTLEDQLAALEADESAAKLVGNYLQGLAKPGDDAKAPALPAASQLGAATEALRSTSRGNTLRAHQILRQKQALQEQLRPLQLERDRTGAGNAQVMKVTVQLASPADANVQLTYQVRGPSWQPTYRAQLDPAKGTVAIERLALVAQNSGEDWSQVQLLLSTGQPSRSTQARLPNPWTLDVERPRPVAAMAPAAAPAPAAPAMMLERARKPGAAGEAAELPVLDVASLNTAYATQFSVPYRISVPSSSERVTLALGSQNLPATLLTRTAPAVEEAAYLVAQLAVPAGVWPAGPVALFRDGAFAGQGRLDFGNAAALAQGLSFGRDDKVVVRNLPVDSATGSGGLLGSSTERQVTRRFQVDNRHDRAIELQVVDAAPVSRNEQIRVQSQYNPQPATTRWNDRNGMIAWQQPLAAGAGASFEARHQIRHPQDLAVEERQ</sequence>
<accession>A0A7T2S0C2</accession>
<evidence type="ECO:0000256" key="3">
    <source>
        <dbReference type="SAM" id="SignalP"/>
    </source>
</evidence>
<evidence type="ECO:0000259" key="4">
    <source>
        <dbReference type="Pfam" id="PF13598"/>
    </source>
</evidence>
<dbReference type="InterPro" id="IPR037291">
    <property type="entry name" value="DUF4139"/>
</dbReference>
<dbReference type="NCBIfam" id="TIGR02231">
    <property type="entry name" value="mucoidy inhibitor MuiA family protein"/>
    <property type="match status" value="1"/>
</dbReference>
<dbReference type="PANTHER" id="PTHR31005">
    <property type="entry name" value="DUF4139 DOMAIN-CONTAINING PROTEIN"/>
    <property type="match status" value="1"/>
</dbReference>
<dbReference type="EMBL" id="CP065668">
    <property type="protein sequence ID" value="QPS06482.1"/>
    <property type="molecule type" value="Genomic_DNA"/>
</dbReference>
<feature type="domain" description="DUF4140" evidence="5">
    <location>
        <begin position="47"/>
        <end position="137"/>
    </location>
</feature>
<gene>
    <name evidence="6" type="ORF">I6G66_19450</name>
</gene>
<dbReference type="Pfam" id="PF13598">
    <property type="entry name" value="DUF4139"/>
    <property type="match status" value="1"/>
</dbReference>
<proteinExistence type="predicted"/>
<feature type="region of interest" description="Disordered" evidence="2">
    <location>
        <begin position="532"/>
        <end position="553"/>
    </location>
</feature>
<dbReference type="AlphaFoldDB" id="A0A7T2S0C2"/>
<dbReference type="InterPro" id="IPR011935">
    <property type="entry name" value="CHP02231"/>
</dbReference>
<feature type="domain" description="DUF4139" evidence="4">
    <location>
        <begin position="227"/>
        <end position="545"/>
    </location>
</feature>
<dbReference type="Proteomes" id="UP000594778">
    <property type="component" value="Chromosome"/>
</dbReference>
<evidence type="ECO:0000256" key="1">
    <source>
        <dbReference type="SAM" id="Coils"/>
    </source>
</evidence>
<feature type="chain" id="PRO_5032705475" evidence="3">
    <location>
        <begin position="33"/>
        <end position="553"/>
    </location>
</feature>
<dbReference type="Pfam" id="PF13600">
    <property type="entry name" value="DUF4140"/>
    <property type="match status" value="1"/>
</dbReference>
<organism evidence="6 7">
    <name type="scientific">Delftia acidovorans</name>
    <name type="common">Pseudomonas acidovorans</name>
    <name type="synonym">Comamonas acidovorans</name>
    <dbReference type="NCBI Taxonomy" id="80866"/>
    <lineage>
        <taxon>Bacteria</taxon>
        <taxon>Pseudomonadati</taxon>
        <taxon>Pseudomonadota</taxon>
        <taxon>Betaproteobacteria</taxon>
        <taxon>Burkholderiales</taxon>
        <taxon>Comamonadaceae</taxon>
        <taxon>Delftia</taxon>
    </lineage>
</organism>
<dbReference type="PANTHER" id="PTHR31005:SF8">
    <property type="entry name" value="DUF4139 DOMAIN-CONTAINING PROTEIN"/>
    <property type="match status" value="1"/>
</dbReference>
<feature type="signal peptide" evidence="3">
    <location>
        <begin position="1"/>
        <end position="32"/>
    </location>
</feature>
<evidence type="ECO:0000259" key="5">
    <source>
        <dbReference type="Pfam" id="PF13600"/>
    </source>
</evidence>
<dbReference type="InterPro" id="IPR025554">
    <property type="entry name" value="DUF4140"/>
</dbReference>
<protein>
    <submittedName>
        <fullName evidence="6">DUF4139 domain-containing protein</fullName>
    </submittedName>
</protein>
<dbReference type="RefSeq" id="WP_197954086.1">
    <property type="nucleotide sequence ID" value="NZ_CP065668.1"/>
</dbReference>
<dbReference type="PROSITE" id="PS51257">
    <property type="entry name" value="PROKAR_LIPOPROTEIN"/>
    <property type="match status" value="1"/>
</dbReference>
<evidence type="ECO:0000256" key="2">
    <source>
        <dbReference type="SAM" id="MobiDB-lite"/>
    </source>
</evidence>
<keyword evidence="1" id="KW-0175">Coiled coil</keyword>
<evidence type="ECO:0000313" key="6">
    <source>
        <dbReference type="EMBL" id="QPS06482.1"/>
    </source>
</evidence>